<sequence length="117" mass="13308">MLLCCFCVLLLPLPSLIFLFFINTNNAGFNKESQCFEVLKWQFSVAVKSDAETLCKASRGWEPDSFAEVNGWHVEKYYIFLFISGLPLLSFLSEHLNWRGLSILICCLSLVHTLPGI</sequence>
<dbReference type="EMBL" id="GHJT01008161">
    <property type="protein sequence ID" value="MOY42132.1"/>
    <property type="molecule type" value="Transcribed_RNA"/>
</dbReference>
<accession>A0A4D5RXQ5</accession>
<name>A0A4D5RXQ5_IXOSC</name>
<proteinExistence type="predicted"/>
<feature type="signal peptide" evidence="1">
    <location>
        <begin position="1"/>
        <end position="27"/>
    </location>
</feature>
<evidence type="ECO:0000313" key="2">
    <source>
        <dbReference type="EMBL" id="MOY42132.1"/>
    </source>
</evidence>
<protein>
    <submittedName>
        <fullName evidence="2">Putative secreted protein</fullName>
    </submittedName>
</protein>
<evidence type="ECO:0000256" key="1">
    <source>
        <dbReference type="SAM" id="SignalP"/>
    </source>
</evidence>
<dbReference type="AlphaFoldDB" id="A0A4D5RXQ5"/>
<organism evidence="2">
    <name type="scientific">Ixodes scapularis</name>
    <name type="common">Black-legged tick</name>
    <name type="synonym">Deer tick</name>
    <dbReference type="NCBI Taxonomy" id="6945"/>
    <lineage>
        <taxon>Eukaryota</taxon>
        <taxon>Metazoa</taxon>
        <taxon>Ecdysozoa</taxon>
        <taxon>Arthropoda</taxon>
        <taxon>Chelicerata</taxon>
        <taxon>Arachnida</taxon>
        <taxon>Acari</taxon>
        <taxon>Parasitiformes</taxon>
        <taxon>Ixodida</taxon>
        <taxon>Ixodoidea</taxon>
        <taxon>Ixodidae</taxon>
        <taxon>Ixodinae</taxon>
        <taxon>Ixodes</taxon>
    </lineage>
</organism>
<keyword evidence="1" id="KW-0732">Signal</keyword>
<reference evidence="2" key="1">
    <citation type="submission" date="2019-04" db="EMBL/GenBank/DDBJ databases">
        <title>An insight into the mialome of Ixodes scapularis.</title>
        <authorList>
            <person name="Ribeiro J.M."/>
            <person name="Mather T.N."/>
            <person name="Karim S."/>
        </authorList>
    </citation>
    <scope>NUCLEOTIDE SEQUENCE</scope>
</reference>
<feature type="chain" id="PRO_5020040972" evidence="1">
    <location>
        <begin position="28"/>
        <end position="117"/>
    </location>
</feature>